<evidence type="ECO:0000313" key="2">
    <source>
        <dbReference type="EMBL" id="KAK0726691.1"/>
    </source>
</evidence>
<sequence>MVELSEARKPNVVAPSSWVVVVVVVVLLLSGDCRGRYPYEQCVVTKGCFHSEVPVESLAVDAMRTGQFRPLDRSHLPTRGVSSPMLTLRDLSGVVA</sequence>
<dbReference type="GeneID" id="85324399"/>
<feature type="transmembrane region" description="Helical" evidence="1">
    <location>
        <begin position="12"/>
        <end position="29"/>
    </location>
</feature>
<evidence type="ECO:0000313" key="3">
    <source>
        <dbReference type="Proteomes" id="UP001172101"/>
    </source>
</evidence>
<dbReference type="AlphaFoldDB" id="A0AA40B2Y9"/>
<keyword evidence="3" id="KW-1185">Reference proteome</keyword>
<accession>A0AA40B2Y9</accession>
<evidence type="ECO:0000256" key="1">
    <source>
        <dbReference type="SAM" id="Phobius"/>
    </source>
</evidence>
<reference evidence="2" key="1">
    <citation type="submission" date="2023-06" db="EMBL/GenBank/DDBJ databases">
        <title>Genome-scale phylogeny and comparative genomics of the fungal order Sordariales.</title>
        <authorList>
            <consortium name="Lawrence Berkeley National Laboratory"/>
            <person name="Hensen N."/>
            <person name="Bonometti L."/>
            <person name="Westerberg I."/>
            <person name="Brannstrom I.O."/>
            <person name="Guillou S."/>
            <person name="Cros-Aarteil S."/>
            <person name="Calhoun S."/>
            <person name="Haridas S."/>
            <person name="Kuo A."/>
            <person name="Mondo S."/>
            <person name="Pangilinan J."/>
            <person name="Riley R."/>
            <person name="LaButti K."/>
            <person name="Andreopoulos B."/>
            <person name="Lipzen A."/>
            <person name="Chen C."/>
            <person name="Yanf M."/>
            <person name="Daum C."/>
            <person name="Ng V."/>
            <person name="Clum A."/>
            <person name="Steindorff A."/>
            <person name="Ohm R."/>
            <person name="Martin F."/>
            <person name="Silar P."/>
            <person name="Natvig D."/>
            <person name="Lalanne C."/>
            <person name="Gautier V."/>
            <person name="Ament-velasquez S.L."/>
            <person name="Kruys A."/>
            <person name="Hutchinson M.I."/>
            <person name="Powell A.J."/>
            <person name="Barry K."/>
            <person name="Miller A.N."/>
            <person name="Grigoriev I.V."/>
            <person name="Debuchy R."/>
            <person name="Gladieux P."/>
            <person name="Thoren M.H."/>
            <person name="Johannesson H."/>
        </authorList>
    </citation>
    <scope>NUCLEOTIDE SEQUENCE</scope>
    <source>
        <strain evidence="2">SMH2392-1A</strain>
    </source>
</reference>
<comment type="caution">
    <text evidence="2">The sequence shown here is derived from an EMBL/GenBank/DDBJ whole genome shotgun (WGS) entry which is preliminary data.</text>
</comment>
<gene>
    <name evidence="2" type="ORF">B0T26DRAFT_691435</name>
</gene>
<proteinExistence type="predicted"/>
<keyword evidence="1" id="KW-0472">Membrane</keyword>
<keyword evidence="1" id="KW-0812">Transmembrane</keyword>
<dbReference type="Proteomes" id="UP001172101">
    <property type="component" value="Unassembled WGS sequence"/>
</dbReference>
<dbReference type="RefSeq" id="XP_060299547.1">
    <property type="nucleotide sequence ID" value="XM_060441129.1"/>
</dbReference>
<keyword evidence="1" id="KW-1133">Transmembrane helix</keyword>
<dbReference type="EMBL" id="JAUIRO010000002">
    <property type="protein sequence ID" value="KAK0726691.1"/>
    <property type="molecule type" value="Genomic_DNA"/>
</dbReference>
<organism evidence="2 3">
    <name type="scientific">Lasiosphaeria miniovina</name>
    <dbReference type="NCBI Taxonomy" id="1954250"/>
    <lineage>
        <taxon>Eukaryota</taxon>
        <taxon>Fungi</taxon>
        <taxon>Dikarya</taxon>
        <taxon>Ascomycota</taxon>
        <taxon>Pezizomycotina</taxon>
        <taxon>Sordariomycetes</taxon>
        <taxon>Sordariomycetidae</taxon>
        <taxon>Sordariales</taxon>
        <taxon>Lasiosphaeriaceae</taxon>
        <taxon>Lasiosphaeria</taxon>
    </lineage>
</organism>
<name>A0AA40B2Y9_9PEZI</name>
<protein>
    <submittedName>
        <fullName evidence="2">Uncharacterized protein</fullName>
    </submittedName>
</protein>